<gene>
    <name evidence="3" type="ORF">AAAT04_09110</name>
</gene>
<accession>A0ABV1EJM4</accession>
<dbReference type="EMBL" id="JBBNFM010000005">
    <property type="protein sequence ID" value="MEQ2454195.1"/>
    <property type="molecule type" value="Genomic_DNA"/>
</dbReference>
<comment type="caution">
    <text evidence="3">The sequence shown here is derived from an EMBL/GenBank/DDBJ whole genome shotgun (WGS) entry which is preliminary data.</text>
</comment>
<dbReference type="PANTHER" id="PTHR12526">
    <property type="entry name" value="GLYCOSYLTRANSFERASE"/>
    <property type="match status" value="1"/>
</dbReference>
<dbReference type="RefSeq" id="WP_349116025.1">
    <property type="nucleotide sequence ID" value="NZ_JBBNFM010000005.1"/>
</dbReference>
<name>A0ABV1EJM4_9FIRM</name>
<dbReference type="CDD" id="cd03801">
    <property type="entry name" value="GT4_PimA-like"/>
    <property type="match status" value="1"/>
</dbReference>
<keyword evidence="4" id="KW-1185">Reference proteome</keyword>
<evidence type="ECO:0000313" key="3">
    <source>
        <dbReference type="EMBL" id="MEQ2454195.1"/>
    </source>
</evidence>
<dbReference type="SUPFAM" id="SSF53756">
    <property type="entry name" value="UDP-Glycosyltransferase/glycogen phosphorylase"/>
    <property type="match status" value="1"/>
</dbReference>
<proteinExistence type="predicted"/>
<dbReference type="Pfam" id="PF13692">
    <property type="entry name" value="Glyco_trans_1_4"/>
    <property type="match status" value="1"/>
</dbReference>
<organism evidence="3 4">
    <name type="scientific">Coprococcus ammoniilyticus</name>
    <dbReference type="NCBI Taxonomy" id="2981785"/>
    <lineage>
        <taxon>Bacteria</taxon>
        <taxon>Bacillati</taxon>
        <taxon>Bacillota</taxon>
        <taxon>Clostridia</taxon>
        <taxon>Lachnospirales</taxon>
        <taxon>Lachnospiraceae</taxon>
        <taxon>Coprococcus</taxon>
    </lineage>
</organism>
<evidence type="ECO:0000313" key="4">
    <source>
        <dbReference type="Proteomes" id="UP001482186"/>
    </source>
</evidence>
<dbReference type="GO" id="GO:0016757">
    <property type="term" value="F:glycosyltransferase activity"/>
    <property type="evidence" value="ECO:0007669"/>
    <property type="project" value="UniProtKB-KW"/>
</dbReference>
<evidence type="ECO:0000256" key="1">
    <source>
        <dbReference type="ARBA" id="ARBA00022676"/>
    </source>
</evidence>
<dbReference type="Gene3D" id="3.40.50.2000">
    <property type="entry name" value="Glycogen Phosphorylase B"/>
    <property type="match status" value="2"/>
</dbReference>
<keyword evidence="1 3" id="KW-0328">Glycosyltransferase</keyword>
<dbReference type="EC" id="2.4.-.-" evidence="3"/>
<keyword evidence="2 3" id="KW-0808">Transferase</keyword>
<sequence>MKVKNIIVVCDFANITGGAERVAVTSAVSLAETDSNVVMFTGKGSVCDELKNSNVHVICLNQEEAIKDSNRLRGIIRGIYNRSARQEMEKLLKEYDPKDTVIHMHGWSKVLSSSIFIPIKRMGFKVLVTMHDYFLQCPNGCCYDFQKKEICEREALSVDCVTCNCDKRSYIYKLYRIIRQIGMHKLVKGTDLYVAFISKFNENVSEKRIPFLYKKMVITNPINVELRSIVPASKNKKYLYIGRLSYEKGIDFFCEGITKAGVSGLVIGSGDRLNDLKKKYPMIEFVGWKQQAEMKEYILQARALVFPSVWYEGAPLTIPEVMGGYCLPCIVSDCSAGKDYIQHEYNGLIYSGKKVNALYKAICSMKSDALVTKLQSNIEKDFNREKYSSEHHVIKLMECYERMLSEE</sequence>
<dbReference type="Proteomes" id="UP001482186">
    <property type="component" value="Unassembled WGS sequence"/>
</dbReference>
<evidence type="ECO:0000256" key="2">
    <source>
        <dbReference type="ARBA" id="ARBA00022679"/>
    </source>
</evidence>
<dbReference type="PANTHER" id="PTHR12526:SF510">
    <property type="entry name" value="D-INOSITOL 3-PHOSPHATE GLYCOSYLTRANSFERASE"/>
    <property type="match status" value="1"/>
</dbReference>
<protein>
    <submittedName>
        <fullName evidence="3">Glycosyltransferase family 4 protein</fullName>
        <ecNumber evidence="3">2.4.-.-</ecNumber>
    </submittedName>
</protein>
<reference evidence="3 4" key="1">
    <citation type="submission" date="2024-04" db="EMBL/GenBank/DDBJ databases">
        <title>Human intestinal bacterial collection.</title>
        <authorList>
            <person name="Pauvert C."/>
            <person name="Hitch T.C.A."/>
            <person name="Clavel T."/>
        </authorList>
    </citation>
    <scope>NUCLEOTIDE SEQUENCE [LARGE SCALE GENOMIC DNA]</scope>
    <source>
        <strain evidence="3 4">CLA-AA-H141</strain>
    </source>
</reference>